<sequence>MGATHIGSGNRDVVLLFKRPQNFTKLLFFLPSSCYDFILMVYGDPNLRVAERPTTSSNVPVCLALKKKVRFARKGSSRRITEQFREASSYRPMIQNAKMLKAKAKR</sequence>
<reference evidence="1" key="1">
    <citation type="submission" date="2023-08" db="EMBL/GenBank/DDBJ databases">
        <title>A de novo genome assembly of Solanum verrucosum Schlechtendal, a Mexican diploid species geographically isolated from the other diploid A-genome species in potato relatives.</title>
        <authorList>
            <person name="Hosaka K."/>
        </authorList>
    </citation>
    <scope>NUCLEOTIDE SEQUENCE</scope>
    <source>
        <tissue evidence="1">Young leaves</tissue>
    </source>
</reference>
<accession>A0AAF0QC77</accession>
<evidence type="ECO:0000313" key="1">
    <source>
        <dbReference type="EMBL" id="WMV19550.1"/>
    </source>
</evidence>
<dbReference type="Proteomes" id="UP001234989">
    <property type="component" value="Chromosome 3"/>
</dbReference>
<protein>
    <submittedName>
        <fullName evidence="1">Uncharacterized protein</fullName>
    </submittedName>
</protein>
<dbReference type="AlphaFoldDB" id="A0AAF0QC77"/>
<name>A0AAF0QC77_SOLVR</name>
<proteinExistence type="predicted"/>
<gene>
    <name evidence="1" type="ORF">MTR67_012935</name>
</gene>
<dbReference type="EMBL" id="CP133614">
    <property type="protein sequence ID" value="WMV19550.1"/>
    <property type="molecule type" value="Genomic_DNA"/>
</dbReference>
<organism evidence="1 2">
    <name type="scientific">Solanum verrucosum</name>
    <dbReference type="NCBI Taxonomy" id="315347"/>
    <lineage>
        <taxon>Eukaryota</taxon>
        <taxon>Viridiplantae</taxon>
        <taxon>Streptophyta</taxon>
        <taxon>Embryophyta</taxon>
        <taxon>Tracheophyta</taxon>
        <taxon>Spermatophyta</taxon>
        <taxon>Magnoliopsida</taxon>
        <taxon>eudicotyledons</taxon>
        <taxon>Gunneridae</taxon>
        <taxon>Pentapetalae</taxon>
        <taxon>asterids</taxon>
        <taxon>lamiids</taxon>
        <taxon>Solanales</taxon>
        <taxon>Solanaceae</taxon>
        <taxon>Solanoideae</taxon>
        <taxon>Solaneae</taxon>
        <taxon>Solanum</taxon>
    </lineage>
</organism>
<evidence type="ECO:0000313" key="2">
    <source>
        <dbReference type="Proteomes" id="UP001234989"/>
    </source>
</evidence>
<keyword evidence="2" id="KW-1185">Reference proteome</keyword>